<dbReference type="InterPro" id="IPR027417">
    <property type="entry name" value="P-loop_NTPase"/>
</dbReference>
<dbReference type="Pfam" id="PF00664">
    <property type="entry name" value="ABC_membrane"/>
    <property type="match status" value="1"/>
</dbReference>
<protein>
    <submittedName>
        <fullName evidence="12">ATP-binding cassette, subfamily B</fullName>
    </submittedName>
</protein>
<dbReference type="STRING" id="1120918.SAMN05216249_10614"/>
<feature type="transmembrane region" description="Helical" evidence="9">
    <location>
        <begin position="146"/>
        <end position="163"/>
    </location>
</feature>
<evidence type="ECO:0000256" key="2">
    <source>
        <dbReference type="ARBA" id="ARBA00022448"/>
    </source>
</evidence>
<dbReference type="InterPro" id="IPR017871">
    <property type="entry name" value="ABC_transporter-like_CS"/>
</dbReference>
<feature type="transmembrane region" description="Helical" evidence="9">
    <location>
        <begin position="169"/>
        <end position="187"/>
    </location>
</feature>
<reference evidence="12 13" key="1">
    <citation type="submission" date="2016-10" db="EMBL/GenBank/DDBJ databases">
        <authorList>
            <person name="de Groot N.N."/>
        </authorList>
    </citation>
    <scope>NUCLEOTIDE SEQUENCE [LARGE SCALE GENOMIC DNA]</scope>
    <source>
        <strain evidence="12 13">DSM 5522</strain>
    </source>
</reference>
<evidence type="ECO:0000313" key="13">
    <source>
        <dbReference type="Proteomes" id="UP000198838"/>
    </source>
</evidence>
<feature type="transmembrane region" description="Helical" evidence="9">
    <location>
        <begin position="20"/>
        <end position="47"/>
    </location>
</feature>
<dbReference type="PANTHER" id="PTHR24221:SF397">
    <property type="entry name" value="ABC TRANSPORTER, ATP-BINDING TRANSMEMBRANE PROTEIN"/>
    <property type="match status" value="1"/>
</dbReference>
<keyword evidence="6 12" id="KW-0067">ATP-binding</keyword>
<dbReference type="AlphaFoldDB" id="A0A1I0X8B8"/>
<evidence type="ECO:0000256" key="3">
    <source>
        <dbReference type="ARBA" id="ARBA00022475"/>
    </source>
</evidence>
<dbReference type="InterPro" id="IPR003439">
    <property type="entry name" value="ABC_transporter-like_ATP-bd"/>
</dbReference>
<proteinExistence type="predicted"/>
<feature type="domain" description="ABC transporter" evidence="10">
    <location>
        <begin position="345"/>
        <end position="580"/>
    </location>
</feature>
<feature type="transmembrane region" description="Helical" evidence="9">
    <location>
        <begin position="253"/>
        <end position="276"/>
    </location>
</feature>
<dbReference type="PROSITE" id="PS50929">
    <property type="entry name" value="ABC_TM1F"/>
    <property type="match status" value="1"/>
</dbReference>
<keyword evidence="5" id="KW-0547">Nucleotide-binding</keyword>
<evidence type="ECO:0000259" key="10">
    <source>
        <dbReference type="PROSITE" id="PS50893"/>
    </source>
</evidence>
<dbReference type="InterPro" id="IPR039421">
    <property type="entry name" value="Type_1_exporter"/>
</dbReference>
<dbReference type="SUPFAM" id="SSF52540">
    <property type="entry name" value="P-loop containing nucleoside triphosphate hydrolases"/>
    <property type="match status" value="1"/>
</dbReference>
<dbReference type="GO" id="GO:0016887">
    <property type="term" value="F:ATP hydrolysis activity"/>
    <property type="evidence" value="ECO:0007669"/>
    <property type="project" value="InterPro"/>
</dbReference>
<dbReference type="OrthoDB" id="9762778at2"/>
<feature type="transmembrane region" description="Helical" evidence="9">
    <location>
        <begin position="67"/>
        <end position="88"/>
    </location>
</feature>
<evidence type="ECO:0000256" key="5">
    <source>
        <dbReference type="ARBA" id="ARBA00022741"/>
    </source>
</evidence>
<evidence type="ECO:0000256" key="4">
    <source>
        <dbReference type="ARBA" id="ARBA00022692"/>
    </source>
</evidence>
<keyword evidence="13" id="KW-1185">Reference proteome</keyword>
<dbReference type="CDD" id="cd07346">
    <property type="entry name" value="ABC_6TM_exporters"/>
    <property type="match status" value="1"/>
</dbReference>
<evidence type="ECO:0000256" key="7">
    <source>
        <dbReference type="ARBA" id="ARBA00022989"/>
    </source>
</evidence>
<dbReference type="PROSITE" id="PS00211">
    <property type="entry name" value="ABC_TRANSPORTER_1"/>
    <property type="match status" value="1"/>
</dbReference>
<dbReference type="PANTHER" id="PTHR24221">
    <property type="entry name" value="ATP-BINDING CASSETTE SUB-FAMILY B"/>
    <property type="match status" value="1"/>
</dbReference>
<evidence type="ECO:0000256" key="9">
    <source>
        <dbReference type="SAM" id="Phobius"/>
    </source>
</evidence>
<evidence type="ECO:0000313" key="12">
    <source>
        <dbReference type="EMBL" id="SFA97094.1"/>
    </source>
</evidence>
<dbReference type="Proteomes" id="UP000198838">
    <property type="component" value="Unassembled WGS sequence"/>
</dbReference>
<feature type="domain" description="ABC transmembrane type-1" evidence="11">
    <location>
        <begin position="27"/>
        <end position="268"/>
    </location>
</feature>
<keyword evidence="2" id="KW-0813">Transport</keyword>
<keyword evidence="3" id="KW-1003">Cell membrane</keyword>
<dbReference type="PROSITE" id="PS50893">
    <property type="entry name" value="ABC_TRANSPORTER_2"/>
    <property type="match status" value="1"/>
</dbReference>
<dbReference type="GO" id="GO:0140359">
    <property type="term" value="F:ABC-type transporter activity"/>
    <property type="evidence" value="ECO:0007669"/>
    <property type="project" value="InterPro"/>
</dbReference>
<keyword evidence="7 9" id="KW-1133">Transmembrane helix</keyword>
<dbReference type="SMART" id="SM00382">
    <property type="entry name" value="AAA"/>
    <property type="match status" value="1"/>
</dbReference>
<keyword evidence="8 9" id="KW-0472">Membrane</keyword>
<dbReference type="InterPro" id="IPR003593">
    <property type="entry name" value="AAA+_ATPase"/>
</dbReference>
<evidence type="ECO:0000256" key="8">
    <source>
        <dbReference type="ARBA" id="ARBA00023136"/>
    </source>
</evidence>
<dbReference type="InterPro" id="IPR011527">
    <property type="entry name" value="ABC1_TM_dom"/>
</dbReference>
<dbReference type="GO" id="GO:0005886">
    <property type="term" value="C:plasma membrane"/>
    <property type="evidence" value="ECO:0007669"/>
    <property type="project" value="UniProtKB-SubCell"/>
</dbReference>
<dbReference type="GO" id="GO:0034040">
    <property type="term" value="F:ATPase-coupled lipid transmembrane transporter activity"/>
    <property type="evidence" value="ECO:0007669"/>
    <property type="project" value="TreeGrafter"/>
</dbReference>
<accession>A0A1I0X8B8</accession>
<dbReference type="SUPFAM" id="SSF90123">
    <property type="entry name" value="ABC transporter transmembrane region"/>
    <property type="match status" value="1"/>
</dbReference>
<keyword evidence="4 9" id="KW-0812">Transmembrane</keyword>
<dbReference type="GO" id="GO:0005524">
    <property type="term" value="F:ATP binding"/>
    <property type="evidence" value="ECO:0007669"/>
    <property type="project" value="UniProtKB-KW"/>
</dbReference>
<dbReference type="Pfam" id="PF00005">
    <property type="entry name" value="ABC_tran"/>
    <property type="match status" value="1"/>
</dbReference>
<dbReference type="RefSeq" id="WP_092871357.1">
    <property type="nucleotide sequence ID" value="NZ_FOJY01000006.1"/>
</dbReference>
<dbReference type="Gene3D" id="3.40.50.300">
    <property type="entry name" value="P-loop containing nucleotide triphosphate hydrolases"/>
    <property type="match status" value="1"/>
</dbReference>
<dbReference type="Gene3D" id="1.20.1560.10">
    <property type="entry name" value="ABC transporter type 1, transmembrane domain"/>
    <property type="match status" value="1"/>
</dbReference>
<dbReference type="EMBL" id="FOJY01000006">
    <property type="protein sequence ID" value="SFA97094.1"/>
    <property type="molecule type" value="Genomic_DNA"/>
</dbReference>
<name>A0A1I0X8B8_9FIRM</name>
<sequence>MKKQDNLIPHMLSFAGDKGFLLKVSQFLSAISAIFILLPFIFVYFAASKIVDAFIGTYLDSGELLKWGILALVTELVGLLLYFGALLCSHTAAFNLEKNLKMEALKHLSKMPLGYFEQNPSGKLRKIIDENSAQTEKYVGHQLPDLVGAYVTMIASLILLFVFDWRIGLPLFLLFAIGFALQFLLMGKETMTYMQNYQDSLETMNHEAVEYIRGISVVKVFGQSVNSFSKFTGAIDSYSKNAMAFTMACQNGMVAFTTVINSPFLVLIPAAVIVSLFSGDMVDFTKNFLFYLIFTPACAVMLNKIMYMNNNKMQANEAMRRIDMILNAPIQEEAKEKKISKENDIVFENVTFSYENAHNPAIKNISFVAKQGSMTALVGKSGCGKSTTASLIPRFYDVDMGKITIGGVDIKDISQKDLMEKVAFVFQNPKLFKESLLDNILCGNKNATRDDALKAARLACCQDIFEKFPKGIDTVIGSEGVYLSGGEKQRIAIARAILKDAPVIVLDEATAYANPENEVLLQKAIKKLTQGKTVIVIAHRLSAITDANQILVMKEGEIVERGTHQSLLKDKKDGIYAHMWNDYMKATTWHIGNETGEGNEVKAC</sequence>
<gene>
    <name evidence="12" type="ORF">SAMN05216249_10614</name>
</gene>
<dbReference type="InterPro" id="IPR036640">
    <property type="entry name" value="ABC1_TM_sf"/>
</dbReference>
<feature type="transmembrane region" description="Helical" evidence="9">
    <location>
        <begin position="288"/>
        <end position="307"/>
    </location>
</feature>
<evidence type="ECO:0000256" key="1">
    <source>
        <dbReference type="ARBA" id="ARBA00004651"/>
    </source>
</evidence>
<comment type="subcellular location">
    <subcellularLocation>
        <location evidence="1">Cell membrane</location>
        <topology evidence="1">Multi-pass membrane protein</topology>
    </subcellularLocation>
</comment>
<dbReference type="FunFam" id="3.40.50.300:FF:000221">
    <property type="entry name" value="Multidrug ABC transporter ATP-binding protein"/>
    <property type="match status" value="1"/>
</dbReference>
<evidence type="ECO:0000256" key="6">
    <source>
        <dbReference type="ARBA" id="ARBA00022840"/>
    </source>
</evidence>
<evidence type="ECO:0000259" key="11">
    <source>
        <dbReference type="PROSITE" id="PS50929"/>
    </source>
</evidence>
<organism evidence="12 13">
    <name type="scientific">Acetitomaculum ruminis DSM 5522</name>
    <dbReference type="NCBI Taxonomy" id="1120918"/>
    <lineage>
        <taxon>Bacteria</taxon>
        <taxon>Bacillati</taxon>
        <taxon>Bacillota</taxon>
        <taxon>Clostridia</taxon>
        <taxon>Lachnospirales</taxon>
        <taxon>Lachnospiraceae</taxon>
        <taxon>Acetitomaculum</taxon>
    </lineage>
</organism>